<evidence type="ECO:0000313" key="8">
    <source>
        <dbReference type="Proteomes" id="UP000236654"/>
    </source>
</evidence>
<keyword evidence="3" id="KW-0285">Flavoprotein</keyword>
<dbReference type="RefSeq" id="WP_101335006.1">
    <property type="nucleotide sequence ID" value="NZ_PJNI01000011.1"/>
</dbReference>
<proteinExistence type="inferred from homology"/>
<evidence type="ECO:0000256" key="5">
    <source>
        <dbReference type="ARBA" id="ARBA00023002"/>
    </source>
</evidence>
<keyword evidence="5" id="KW-0560">Oxidoreductase</keyword>
<evidence type="ECO:0000259" key="6">
    <source>
        <dbReference type="Pfam" id="PF00881"/>
    </source>
</evidence>
<accession>A0A2I0R138</accession>
<evidence type="ECO:0000256" key="4">
    <source>
        <dbReference type="ARBA" id="ARBA00022643"/>
    </source>
</evidence>
<dbReference type="Pfam" id="PF00881">
    <property type="entry name" value="Nitroreductase"/>
    <property type="match status" value="1"/>
</dbReference>
<dbReference type="GO" id="GO:0016491">
    <property type="term" value="F:oxidoreductase activity"/>
    <property type="evidence" value="ECO:0007669"/>
    <property type="project" value="UniProtKB-KW"/>
</dbReference>
<evidence type="ECO:0000256" key="2">
    <source>
        <dbReference type="ARBA" id="ARBA00007118"/>
    </source>
</evidence>
<keyword evidence="8" id="KW-1185">Reference proteome</keyword>
<evidence type="ECO:0000256" key="3">
    <source>
        <dbReference type="ARBA" id="ARBA00022630"/>
    </source>
</evidence>
<dbReference type="InterPro" id="IPR029479">
    <property type="entry name" value="Nitroreductase"/>
</dbReference>
<comment type="similarity">
    <text evidence="2">Belongs to the nitroreductase family.</text>
</comment>
<dbReference type="PANTHER" id="PTHR43673:SF2">
    <property type="entry name" value="NITROREDUCTASE"/>
    <property type="match status" value="1"/>
</dbReference>
<keyword evidence="4" id="KW-0288">FMN</keyword>
<dbReference type="InterPro" id="IPR000415">
    <property type="entry name" value="Nitroreductase-like"/>
</dbReference>
<reference evidence="7 8" key="1">
    <citation type="submission" date="2017-12" db="EMBL/GenBank/DDBJ databases">
        <title>The draft genome sequence of Brumimicrobium saltpan LHR20.</title>
        <authorList>
            <person name="Do Z.-J."/>
            <person name="Luo H.-R."/>
        </authorList>
    </citation>
    <scope>NUCLEOTIDE SEQUENCE [LARGE SCALE GENOMIC DNA]</scope>
    <source>
        <strain evidence="7 8">LHR20</strain>
    </source>
</reference>
<comment type="cofactor">
    <cofactor evidence="1">
        <name>FMN</name>
        <dbReference type="ChEBI" id="CHEBI:58210"/>
    </cofactor>
</comment>
<sequence length="345" mass="40691">MRNKIKNFLRVILGKKFSDFLFKKAKNFRNLFYLATNTLADFKLYFRYSTLFRLDSIKKQEALLILDYHSIEKGMLYLDMKPRFAQNRVERIHKHLKSKRLLQNLQRSQIEVTLQVMCNYYEIHQDKNIEIEDYFSKSQYENYKELLNQKYAKEFCGAIDVSASDFYHNASAPFDKFAYSRKSVRNYTGEKVSHRKIRKAISLSLSAPSVCNRQANTVYLLEDKQKIDKVLDIQGGFKGYEKNVSQLLILTNNRNYYYTVGERNQFYIDGGVFLLNLLYSLHFYKIANCPANWGKMVKDEKALEKIISIPKSEKIICMIPIGIAKEEFRVTLSKRRSVEETLVHL</sequence>
<comment type="caution">
    <text evidence="7">The sequence shown here is derived from an EMBL/GenBank/DDBJ whole genome shotgun (WGS) entry which is preliminary data.</text>
</comment>
<dbReference type="EMBL" id="PJNI01000011">
    <property type="protein sequence ID" value="PKR80302.1"/>
    <property type="molecule type" value="Genomic_DNA"/>
</dbReference>
<organism evidence="7 8">
    <name type="scientific">Brumimicrobium salinarum</name>
    <dbReference type="NCBI Taxonomy" id="2058658"/>
    <lineage>
        <taxon>Bacteria</taxon>
        <taxon>Pseudomonadati</taxon>
        <taxon>Bacteroidota</taxon>
        <taxon>Flavobacteriia</taxon>
        <taxon>Flavobacteriales</taxon>
        <taxon>Crocinitomicaceae</taxon>
        <taxon>Brumimicrobium</taxon>
    </lineage>
</organism>
<dbReference type="AlphaFoldDB" id="A0A2I0R138"/>
<evidence type="ECO:0000313" key="7">
    <source>
        <dbReference type="EMBL" id="PKR80302.1"/>
    </source>
</evidence>
<dbReference type="Proteomes" id="UP000236654">
    <property type="component" value="Unassembled WGS sequence"/>
</dbReference>
<feature type="domain" description="Nitroreductase" evidence="6">
    <location>
        <begin position="180"/>
        <end position="233"/>
    </location>
</feature>
<name>A0A2I0R138_9FLAO</name>
<gene>
    <name evidence="7" type="ORF">CW751_10650</name>
</gene>
<protein>
    <submittedName>
        <fullName evidence="7">Nitroreductase</fullName>
    </submittedName>
</protein>
<dbReference type="PANTHER" id="PTHR43673">
    <property type="entry name" value="NAD(P)H NITROREDUCTASE YDGI-RELATED"/>
    <property type="match status" value="1"/>
</dbReference>
<evidence type="ECO:0000256" key="1">
    <source>
        <dbReference type="ARBA" id="ARBA00001917"/>
    </source>
</evidence>
<dbReference type="OrthoDB" id="9809288at2"/>
<dbReference type="Gene3D" id="3.40.109.10">
    <property type="entry name" value="NADH Oxidase"/>
    <property type="match status" value="1"/>
</dbReference>
<dbReference type="SUPFAM" id="SSF55469">
    <property type="entry name" value="FMN-dependent nitroreductase-like"/>
    <property type="match status" value="1"/>
</dbReference>